<accession>A0A6F8VDX4</accession>
<gene>
    <name evidence="1" type="ORF">SKTS_21830</name>
</gene>
<evidence type="ECO:0000313" key="1">
    <source>
        <dbReference type="EMBL" id="BCB27297.1"/>
    </source>
</evidence>
<proteinExistence type="predicted"/>
<protein>
    <submittedName>
        <fullName evidence="1">Uncharacterized protein</fullName>
    </submittedName>
</protein>
<keyword evidence="2" id="KW-1185">Reference proteome</keyword>
<dbReference type="Proteomes" id="UP000502260">
    <property type="component" value="Chromosome"/>
</dbReference>
<name>A0A6F8VDX4_9PROT</name>
<dbReference type="EMBL" id="AP022853">
    <property type="protein sequence ID" value="BCB27297.1"/>
    <property type="molecule type" value="Genomic_DNA"/>
</dbReference>
<sequence length="139" mass="16296">MKQAEDIHTIDFIDNQNKRLDAIKQTLNNIEKSVVNGLCTIETLTEEKTEIEEQGYCFGTIHYKAGKYAYLIHPQQNGERVREYIGADPERIEEAHARIARAQRHRQLIQEINQLENHLGWITRQIETAQDTACHFNHW</sequence>
<evidence type="ECO:0000313" key="2">
    <source>
        <dbReference type="Proteomes" id="UP000502260"/>
    </source>
</evidence>
<dbReference type="RefSeq" id="WP_173064665.1">
    <property type="nucleotide sequence ID" value="NZ_AP022853.1"/>
</dbReference>
<organism evidence="1 2">
    <name type="scientific">Sulfurimicrobium lacus</name>
    <dbReference type="NCBI Taxonomy" id="2715678"/>
    <lineage>
        <taxon>Bacteria</taxon>
        <taxon>Pseudomonadati</taxon>
        <taxon>Pseudomonadota</taxon>
        <taxon>Betaproteobacteria</taxon>
        <taxon>Nitrosomonadales</taxon>
        <taxon>Sulfuricellaceae</taxon>
        <taxon>Sulfurimicrobium</taxon>
    </lineage>
</organism>
<reference evidence="2" key="1">
    <citation type="submission" date="2020-03" db="EMBL/GenBank/DDBJ databases">
        <title>Complete genome sequence of sulfur-oxidizing bacterium skT11.</title>
        <authorList>
            <person name="Kanda M."/>
            <person name="Kojima H."/>
            <person name="Fukui M."/>
        </authorList>
    </citation>
    <scope>NUCLEOTIDE SEQUENCE [LARGE SCALE GENOMIC DNA]</scope>
    <source>
        <strain evidence="2">skT11</strain>
    </source>
</reference>
<dbReference type="KEGG" id="slac:SKTS_21830"/>
<dbReference type="AlphaFoldDB" id="A0A6F8VDX4"/>